<feature type="signal peptide" evidence="1">
    <location>
        <begin position="1"/>
        <end position="19"/>
    </location>
</feature>
<dbReference type="SUPFAM" id="SSF49777">
    <property type="entry name" value="PEBP-like"/>
    <property type="match status" value="1"/>
</dbReference>
<evidence type="ECO:0000256" key="1">
    <source>
        <dbReference type="SAM" id="SignalP"/>
    </source>
</evidence>
<evidence type="ECO:0008006" key="4">
    <source>
        <dbReference type="Google" id="ProtNLM"/>
    </source>
</evidence>
<evidence type="ECO:0000313" key="2">
    <source>
        <dbReference type="EMBL" id="CAK8681868.1"/>
    </source>
</evidence>
<dbReference type="InterPro" id="IPR035810">
    <property type="entry name" value="PEBP_euk"/>
</dbReference>
<dbReference type="InterPro" id="IPR008914">
    <property type="entry name" value="PEBP"/>
</dbReference>
<dbReference type="EMBL" id="CAWYQH010000090">
    <property type="protein sequence ID" value="CAK8681868.1"/>
    <property type="molecule type" value="Genomic_DNA"/>
</dbReference>
<accession>A0ABP0FRA5</accession>
<gene>
    <name evidence="2" type="ORF">CVLEPA_LOCUS12103</name>
</gene>
<dbReference type="Pfam" id="PF01161">
    <property type="entry name" value="PBP"/>
    <property type="match status" value="1"/>
</dbReference>
<organism evidence="2 3">
    <name type="scientific">Clavelina lepadiformis</name>
    <name type="common">Light-bulb sea squirt</name>
    <name type="synonym">Ascidia lepadiformis</name>
    <dbReference type="NCBI Taxonomy" id="159417"/>
    <lineage>
        <taxon>Eukaryota</taxon>
        <taxon>Metazoa</taxon>
        <taxon>Chordata</taxon>
        <taxon>Tunicata</taxon>
        <taxon>Ascidiacea</taxon>
        <taxon>Aplousobranchia</taxon>
        <taxon>Clavelinidae</taxon>
        <taxon>Clavelina</taxon>
    </lineage>
</organism>
<reference evidence="2 3" key="1">
    <citation type="submission" date="2024-02" db="EMBL/GenBank/DDBJ databases">
        <authorList>
            <person name="Daric V."/>
            <person name="Darras S."/>
        </authorList>
    </citation>
    <scope>NUCLEOTIDE SEQUENCE [LARGE SCALE GENOMIC DNA]</scope>
</reference>
<comment type="caution">
    <text evidence="2">The sequence shown here is derived from an EMBL/GenBank/DDBJ whole genome shotgun (WGS) entry which is preliminary data.</text>
</comment>
<evidence type="ECO:0000313" key="3">
    <source>
        <dbReference type="Proteomes" id="UP001642483"/>
    </source>
</evidence>
<protein>
    <recommendedName>
        <fullName evidence="4">Phosphatidylethanolamine-binding protein</fullName>
    </recommendedName>
</protein>
<sequence length="209" mass="23534">MVSHYILALFLIIIAGSYAAGLQSNDFGFNDITTYDKVECGDGQLSVKFERLDEICENEERSIDYEYFVPSGQSLNMKSPTVTLPRAKDVQTSYTILMYDPDAPSRETPVAAPWLHWAVVNIPSSVIGSSFNVTSFDQRQVIMDYAPPTPPPKTSIHRYFVVVYVQPGYLNVDKINVSDRKKFPVDSFVTDWKLKGEAGIIFTTANREQ</sequence>
<keyword evidence="3" id="KW-1185">Reference proteome</keyword>
<dbReference type="CDD" id="cd00866">
    <property type="entry name" value="PEBP_euk"/>
    <property type="match status" value="1"/>
</dbReference>
<dbReference type="PANTHER" id="PTHR11362:SF82">
    <property type="entry name" value="PHOSPHATIDYLETHANOLAMINE-BINDING PROTEIN 4"/>
    <property type="match status" value="1"/>
</dbReference>
<proteinExistence type="predicted"/>
<feature type="chain" id="PRO_5047003588" description="Phosphatidylethanolamine-binding protein" evidence="1">
    <location>
        <begin position="20"/>
        <end position="209"/>
    </location>
</feature>
<dbReference type="PANTHER" id="PTHR11362">
    <property type="entry name" value="PHOSPHATIDYLETHANOLAMINE-BINDING PROTEIN"/>
    <property type="match status" value="1"/>
</dbReference>
<dbReference type="Gene3D" id="3.90.280.10">
    <property type="entry name" value="PEBP-like"/>
    <property type="match status" value="1"/>
</dbReference>
<keyword evidence="1" id="KW-0732">Signal</keyword>
<dbReference type="Proteomes" id="UP001642483">
    <property type="component" value="Unassembled WGS sequence"/>
</dbReference>
<dbReference type="InterPro" id="IPR036610">
    <property type="entry name" value="PEBP-like_sf"/>
</dbReference>
<name>A0ABP0FRA5_CLALP</name>